<sequence>MLRRRTRVFLGVSAFLAVVDISFVALNQQASLRALEDALERRGQAAMRTFRVGMALSEDNMLQMATFVSHDPHVRTLFRQGAEAVEAEGGGAGGPRAQHYRRALYDQVYRSWSELTDLFGFRQLHFHLPPGSTSFLRVHRPDKFGDSMHDLRHTVVTVNAEQEPVTGFETGRVYSGLRGVTPVYAPIDDGDQTFVGALEAGISFQRLLDRLQPRISGEAAVLLGEGHVRSSMWPEAIRRHFGADQPQHGYYLEAATRDGFLELTGRLQPELAAAGKRTRLLRNTAQGAVAVTHAPLYDFLGQQGGELPPVGRLVIAQDASEAVTEFNLTQRRNIAFAIATFILFEILLYIGIRRLSRRLEDEVDERTREVHDLNQRLRDQATRDTLTGLANRRHFMERLAEEIARARRAGHALSLAIADVDHFKQINDEYGHVAGDAALRTLAAVLERHQRVSDLPARYGGEEFTILMPETDLTGAETAMEDLRQRVEGTAVDRPEEGPIHQTISVGVAALQSGDTADTLIQRADAALYRAKRTGRNRVISEG</sequence>
<dbReference type="EC" id="2.7.7.65" evidence="2"/>
<dbReference type="SUPFAM" id="SSF55073">
    <property type="entry name" value="Nucleotide cyclase"/>
    <property type="match status" value="1"/>
</dbReference>
<dbReference type="GO" id="GO:0005886">
    <property type="term" value="C:plasma membrane"/>
    <property type="evidence" value="ECO:0007669"/>
    <property type="project" value="TreeGrafter"/>
</dbReference>
<dbReference type="GO" id="GO:1902201">
    <property type="term" value="P:negative regulation of bacterial-type flagellum-dependent cell motility"/>
    <property type="evidence" value="ECO:0007669"/>
    <property type="project" value="TreeGrafter"/>
</dbReference>
<dbReference type="EMBL" id="FOMJ01000010">
    <property type="protein sequence ID" value="SFD84531.1"/>
    <property type="molecule type" value="Genomic_DNA"/>
</dbReference>
<dbReference type="FunFam" id="3.30.70.270:FF:000001">
    <property type="entry name" value="Diguanylate cyclase domain protein"/>
    <property type="match status" value="1"/>
</dbReference>
<dbReference type="PANTHER" id="PTHR45138">
    <property type="entry name" value="REGULATORY COMPONENTS OF SENSORY TRANSDUCTION SYSTEM"/>
    <property type="match status" value="1"/>
</dbReference>
<dbReference type="Pfam" id="PF00990">
    <property type="entry name" value="GGDEF"/>
    <property type="match status" value="1"/>
</dbReference>
<name>A0A1I1VNL7_9GAMM</name>
<dbReference type="PANTHER" id="PTHR45138:SF9">
    <property type="entry name" value="DIGUANYLATE CYCLASE DGCM-RELATED"/>
    <property type="match status" value="1"/>
</dbReference>
<protein>
    <recommendedName>
        <fullName evidence="2">diguanylate cyclase</fullName>
        <ecNumber evidence="2">2.7.7.65</ecNumber>
    </recommendedName>
</protein>
<dbReference type="RefSeq" id="WP_093429033.1">
    <property type="nucleotide sequence ID" value="NZ_FOMJ01000010.1"/>
</dbReference>
<keyword evidence="4" id="KW-1133">Transmembrane helix</keyword>
<feature type="transmembrane region" description="Helical" evidence="4">
    <location>
        <begin position="334"/>
        <end position="352"/>
    </location>
</feature>
<dbReference type="SUPFAM" id="SSF103190">
    <property type="entry name" value="Sensory domain-like"/>
    <property type="match status" value="1"/>
</dbReference>
<evidence type="ECO:0000256" key="4">
    <source>
        <dbReference type="SAM" id="Phobius"/>
    </source>
</evidence>
<dbReference type="AlphaFoldDB" id="A0A1I1VNL7"/>
<dbReference type="GO" id="GO:0052621">
    <property type="term" value="F:diguanylate cyclase activity"/>
    <property type="evidence" value="ECO:0007669"/>
    <property type="project" value="UniProtKB-EC"/>
</dbReference>
<proteinExistence type="predicted"/>
<organism evidence="6 7">
    <name type="scientific">Thiohalospira halophila DSM 15071</name>
    <dbReference type="NCBI Taxonomy" id="1123397"/>
    <lineage>
        <taxon>Bacteria</taxon>
        <taxon>Pseudomonadati</taxon>
        <taxon>Pseudomonadota</taxon>
        <taxon>Gammaproteobacteria</taxon>
        <taxon>Thiohalospirales</taxon>
        <taxon>Thiohalospiraceae</taxon>
        <taxon>Thiohalospira</taxon>
    </lineage>
</organism>
<dbReference type="GO" id="GO:0043709">
    <property type="term" value="P:cell adhesion involved in single-species biofilm formation"/>
    <property type="evidence" value="ECO:0007669"/>
    <property type="project" value="TreeGrafter"/>
</dbReference>
<dbReference type="Gene3D" id="3.30.70.270">
    <property type="match status" value="1"/>
</dbReference>
<dbReference type="InterPro" id="IPR029150">
    <property type="entry name" value="dCache_3"/>
</dbReference>
<evidence type="ECO:0000256" key="1">
    <source>
        <dbReference type="ARBA" id="ARBA00001946"/>
    </source>
</evidence>
<dbReference type="OrthoDB" id="5777124at2"/>
<evidence type="ECO:0000256" key="3">
    <source>
        <dbReference type="ARBA" id="ARBA00034247"/>
    </source>
</evidence>
<evidence type="ECO:0000256" key="2">
    <source>
        <dbReference type="ARBA" id="ARBA00012528"/>
    </source>
</evidence>
<dbReference type="Pfam" id="PF14827">
    <property type="entry name" value="dCache_3"/>
    <property type="match status" value="1"/>
</dbReference>
<keyword evidence="4" id="KW-0812">Transmembrane</keyword>
<dbReference type="CDD" id="cd01949">
    <property type="entry name" value="GGDEF"/>
    <property type="match status" value="1"/>
</dbReference>
<reference evidence="6 7" key="1">
    <citation type="submission" date="2016-10" db="EMBL/GenBank/DDBJ databases">
        <authorList>
            <person name="de Groot N.N."/>
        </authorList>
    </citation>
    <scope>NUCLEOTIDE SEQUENCE [LARGE SCALE GENOMIC DNA]</scope>
    <source>
        <strain evidence="6 7">HL3</strain>
    </source>
</reference>
<feature type="domain" description="GGDEF" evidence="5">
    <location>
        <begin position="411"/>
        <end position="543"/>
    </location>
</feature>
<evidence type="ECO:0000313" key="6">
    <source>
        <dbReference type="EMBL" id="SFD84531.1"/>
    </source>
</evidence>
<accession>A0A1I1VNL7</accession>
<dbReference type="InterPro" id="IPR029151">
    <property type="entry name" value="Sensor-like_sf"/>
</dbReference>
<dbReference type="PROSITE" id="PS50887">
    <property type="entry name" value="GGDEF"/>
    <property type="match status" value="1"/>
</dbReference>
<keyword evidence="7" id="KW-1185">Reference proteome</keyword>
<keyword evidence="4" id="KW-0472">Membrane</keyword>
<dbReference type="InterPro" id="IPR050469">
    <property type="entry name" value="Diguanylate_Cyclase"/>
</dbReference>
<dbReference type="SMART" id="SM00267">
    <property type="entry name" value="GGDEF"/>
    <property type="match status" value="1"/>
</dbReference>
<dbReference type="STRING" id="1123397.SAMN05660831_02419"/>
<dbReference type="Proteomes" id="UP000198611">
    <property type="component" value="Unassembled WGS sequence"/>
</dbReference>
<dbReference type="NCBIfam" id="TIGR00254">
    <property type="entry name" value="GGDEF"/>
    <property type="match status" value="1"/>
</dbReference>
<dbReference type="InterPro" id="IPR000160">
    <property type="entry name" value="GGDEF_dom"/>
</dbReference>
<gene>
    <name evidence="6" type="ORF">SAMN05660831_02419</name>
</gene>
<evidence type="ECO:0000313" key="7">
    <source>
        <dbReference type="Proteomes" id="UP000198611"/>
    </source>
</evidence>
<comment type="catalytic activity">
    <reaction evidence="3">
        <text>2 GTP = 3',3'-c-di-GMP + 2 diphosphate</text>
        <dbReference type="Rhea" id="RHEA:24898"/>
        <dbReference type="ChEBI" id="CHEBI:33019"/>
        <dbReference type="ChEBI" id="CHEBI:37565"/>
        <dbReference type="ChEBI" id="CHEBI:58805"/>
        <dbReference type="EC" id="2.7.7.65"/>
    </reaction>
</comment>
<dbReference type="InterPro" id="IPR043128">
    <property type="entry name" value="Rev_trsase/Diguanyl_cyclase"/>
</dbReference>
<comment type="cofactor">
    <cofactor evidence="1">
        <name>Mg(2+)</name>
        <dbReference type="ChEBI" id="CHEBI:18420"/>
    </cofactor>
</comment>
<evidence type="ECO:0000259" key="5">
    <source>
        <dbReference type="PROSITE" id="PS50887"/>
    </source>
</evidence>
<dbReference type="InterPro" id="IPR029787">
    <property type="entry name" value="Nucleotide_cyclase"/>
</dbReference>